<feature type="region of interest" description="Disordered" evidence="1">
    <location>
        <begin position="15"/>
        <end position="34"/>
    </location>
</feature>
<name>A0A9P6ZIC1_9AGAM</name>
<comment type="caution">
    <text evidence="2">The sequence shown here is derived from an EMBL/GenBank/DDBJ whole genome shotgun (WGS) entry which is preliminary data.</text>
</comment>
<proteinExistence type="predicted"/>
<dbReference type="Proteomes" id="UP000714275">
    <property type="component" value="Unassembled WGS sequence"/>
</dbReference>
<dbReference type="OrthoDB" id="10050400at2759"/>
<evidence type="ECO:0000313" key="2">
    <source>
        <dbReference type="EMBL" id="KAG1766233.1"/>
    </source>
</evidence>
<sequence length="159" mass="17461">MAPMGVEEVLRPSGLGITNASSDTNTRMHENSGSTALEDFELPSWMSKTDLGAPLEANWHPLRKERCQSLYSCHLKQIMYPWKTDVELVISVVVVPAWIELIFGNRIAAPTPTPVPAPTAFHAPPPVAKPMSTTPCLSQSLQSSSLRPRKLMGKARPLF</sequence>
<keyword evidence="3" id="KW-1185">Reference proteome</keyword>
<evidence type="ECO:0000256" key="1">
    <source>
        <dbReference type="SAM" id="MobiDB-lite"/>
    </source>
</evidence>
<feature type="compositionally biased region" description="Polar residues" evidence="1">
    <location>
        <begin position="16"/>
        <end position="34"/>
    </location>
</feature>
<reference evidence="2" key="1">
    <citation type="journal article" date="2020" name="New Phytol.">
        <title>Comparative genomics reveals dynamic genome evolution in host specialist ectomycorrhizal fungi.</title>
        <authorList>
            <person name="Lofgren L.A."/>
            <person name="Nguyen N.H."/>
            <person name="Vilgalys R."/>
            <person name="Ruytinx J."/>
            <person name="Liao H.L."/>
            <person name="Branco S."/>
            <person name="Kuo A."/>
            <person name="LaButti K."/>
            <person name="Lipzen A."/>
            <person name="Andreopoulos W."/>
            <person name="Pangilinan J."/>
            <person name="Riley R."/>
            <person name="Hundley H."/>
            <person name="Na H."/>
            <person name="Barry K."/>
            <person name="Grigoriev I.V."/>
            <person name="Stajich J.E."/>
            <person name="Kennedy P.G."/>
        </authorList>
    </citation>
    <scope>NUCLEOTIDE SEQUENCE</scope>
    <source>
        <strain evidence="2">DOB743</strain>
    </source>
</reference>
<evidence type="ECO:0000313" key="3">
    <source>
        <dbReference type="Proteomes" id="UP000714275"/>
    </source>
</evidence>
<feature type="region of interest" description="Disordered" evidence="1">
    <location>
        <begin position="122"/>
        <end position="144"/>
    </location>
</feature>
<protein>
    <submittedName>
        <fullName evidence="2">Uncharacterized protein</fullName>
    </submittedName>
</protein>
<accession>A0A9P6ZIC1</accession>
<gene>
    <name evidence="2" type="ORF">EV702DRAFT_1050766</name>
</gene>
<dbReference type="AlphaFoldDB" id="A0A9P6ZIC1"/>
<dbReference type="EMBL" id="JABBWD010000098">
    <property type="protein sequence ID" value="KAG1766233.1"/>
    <property type="molecule type" value="Genomic_DNA"/>
</dbReference>
<organism evidence="2 3">
    <name type="scientific">Suillus placidus</name>
    <dbReference type="NCBI Taxonomy" id="48579"/>
    <lineage>
        <taxon>Eukaryota</taxon>
        <taxon>Fungi</taxon>
        <taxon>Dikarya</taxon>
        <taxon>Basidiomycota</taxon>
        <taxon>Agaricomycotina</taxon>
        <taxon>Agaricomycetes</taxon>
        <taxon>Agaricomycetidae</taxon>
        <taxon>Boletales</taxon>
        <taxon>Suillineae</taxon>
        <taxon>Suillaceae</taxon>
        <taxon>Suillus</taxon>
    </lineage>
</organism>